<evidence type="ECO:0000313" key="4">
    <source>
        <dbReference type="Proteomes" id="UP000245474"/>
    </source>
</evidence>
<dbReference type="GO" id="GO:0042597">
    <property type="term" value="C:periplasmic space"/>
    <property type="evidence" value="ECO:0007669"/>
    <property type="project" value="InterPro"/>
</dbReference>
<keyword evidence="2" id="KW-0732">Signal</keyword>
<dbReference type="Proteomes" id="UP000245474">
    <property type="component" value="Unassembled WGS sequence"/>
</dbReference>
<evidence type="ECO:0008006" key="5">
    <source>
        <dbReference type="Google" id="ProtNLM"/>
    </source>
</evidence>
<dbReference type="EMBL" id="QFFI01000005">
    <property type="protein sequence ID" value="PWG64514.1"/>
    <property type="molecule type" value="Genomic_DNA"/>
</dbReference>
<evidence type="ECO:0000256" key="2">
    <source>
        <dbReference type="SAM" id="SignalP"/>
    </source>
</evidence>
<name>A0A2U2N6E9_9GAMM</name>
<sequence length="226" mass="24604">MIANRTYKAALGLSLLLSAGAVGTASAHGMMGGGMPGGAQSQGMMENCPMVGAMMHGGYGPMMGGYYGMPDMHEHGMGMMQGGGMGMPGMGMGLSGPGAGMMSGLELEDEQQERMRERRSEFRREQLTRMADMLDLRDEMHALMAEQRPDPEAVRELHGRMADIRGEMMAERVRMRNAIQDMLTEEQRQRMHEYRQGGRGMPGSQNMPGNGSPMGQQQGQHGSQSR</sequence>
<feature type="region of interest" description="Disordered" evidence="1">
    <location>
        <begin position="185"/>
        <end position="226"/>
    </location>
</feature>
<reference evidence="3 4" key="1">
    <citation type="submission" date="2018-05" db="EMBL/GenBank/DDBJ databases">
        <title>Spiribacter halobius sp. nov., a moderately halophilic bacterium isolated from marine solar saltern.</title>
        <authorList>
            <person name="Zheng W.-S."/>
            <person name="Lu D.-C."/>
            <person name="Du Z.-J."/>
        </authorList>
    </citation>
    <scope>NUCLEOTIDE SEQUENCE [LARGE SCALE GENOMIC DNA]</scope>
    <source>
        <strain evidence="3 4">E85</strain>
    </source>
</reference>
<dbReference type="Gene3D" id="1.20.120.1490">
    <property type="match status" value="1"/>
</dbReference>
<feature type="signal peptide" evidence="2">
    <location>
        <begin position="1"/>
        <end position="27"/>
    </location>
</feature>
<dbReference type="Pfam" id="PF07813">
    <property type="entry name" value="LTXXQ"/>
    <property type="match status" value="1"/>
</dbReference>
<feature type="compositionally biased region" description="Low complexity" evidence="1">
    <location>
        <begin position="211"/>
        <end position="226"/>
    </location>
</feature>
<evidence type="ECO:0000313" key="3">
    <source>
        <dbReference type="EMBL" id="PWG64514.1"/>
    </source>
</evidence>
<gene>
    <name evidence="3" type="ORF">DEM34_04075</name>
</gene>
<evidence type="ECO:0000256" key="1">
    <source>
        <dbReference type="SAM" id="MobiDB-lite"/>
    </source>
</evidence>
<dbReference type="RefSeq" id="WP_109676545.1">
    <property type="nucleotide sequence ID" value="NZ_CP086615.1"/>
</dbReference>
<feature type="chain" id="PRO_5015426760" description="Zinc resistance-associated protein" evidence="2">
    <location>
        <begin position="28"/>
        <end position="226"/>
    </location>
</feature>
<dbReference type="InterPro" id="IPR012899">
    <property type="entry name" value="LTXXQ"/>
</dbReference>
<organism evidence="3 4">
    <name type="scientific">Sediminicurvatus halobius</name>
    <dbReference type="NCBI Taxonomy" id="2182432"/>
    <lineage>
        <taxon>Bacteria</taxon>
        <taxon>Pseudomonadati</taxon>
        <taxon>Pseudomonadota</taxon>
        <taxon>Gammaproteobacteria</taxon>
        <taxon>Chromatiales</taxon>
        <taxon>Ectothiorhodospiraceae</taxon>
        <taxon>Sediminicurvatus</taxon>
    </lineage>
</organism>
<keyword evidence="4" id="KW-1185">Reference proteome</keyword>
<dbReference type="AlphaFoldDB" id="A0A2U2N6E9"/>
<dbReference type="CDD" id="cd09916">
    <property type="entry name" value="CpxP_like"/>
    <property type="match status" value="1"/>
</dbReference>
<proteinExistence type="predicted"/>
<feature type="compositionally biased region" description="Basic and acidic residues" evidence="1">
    <location>
        <begin position="185"/>
        <end position="196"/>
    </location>
</feature>
<comment type="caution">
    <text evidence="3">The sequence shown here is derived from an EMBL/GenBank/DDBJ whole genome shotgun (WGS) entry which is preliminary data.</text>
</comment>
<accession>A0A2U2N6E9</accession>
<protein>
    <recommendedName>
        <fullName evidence="5">Zinc resistance-associated protein</fullName>
    </recommendedName>
</protein>
<dbReference type="OrthoDB" id="6174033at2"/>